<dbReference type="AlphaFoldDB" id="A0A9P4U0W2"/>
<keyword evidence="2" id="KW-1185">Reference proteome</keyword>
<evidence type="ECO:0000313" key="2">
    <source>
        <dbReference type="Proteomes" id="UP000800235"/>
    </source>
</evidence>
<protein>
    <submittedName>
        <fullName evidence="1">Uncharacterized protein</fullName>
    </submittedName>
</protein>
<organism evidence="1 2">
    <name type="scientific">Tothia fuscella</name>
    <dbReference type="NCBI Taxonomy" id="1048955"/>
    <lineage>
        <taxon>Eukaryota</taxon>
        <taxon>Fungi</taxon>
        <taxon>Dikarya</taxon>
        <taxon>Ascomycota</taxon>
        <taxon>Pezizomycotina</taxon>
        <taxon>Dothideomycetes</taxon>
        <taxon>Pleosporomycetidae</taxon>
        <taxon>Venturiales</taxon>
        <taxon>Cylindrosympodiaceae</taxon>
        <taxon>Tothia</taxon>
    </lineage>
</organism>
<accession>A0A9P4U0W2</accession>
<name>A0A9P4U0W2_9PEZI</name>
<reference evidence="1" key="1">
    <citation type="journal article" date="2020" name="Stud. Mycol.">
        <title>101 Dothideomycetes genomes: a test case for predicting lifestyles and emergence of pathogens.</title>
        <authorList>
            <person name="Haridas S."/>
            <person name="Albert R."/>
            <person name="Binder M."/>
            <person name="Bloem J."/>
            <person name="Labutti K."/>
            <person name="Salamov A."/>
            <person name="Andreopoulos B."/>
            <person name="Baker S."/>
            <person name="Barry K."/>
            <person name="Bills G."/>
            <person name="Bluhm B."/>
            <person name="Cannon C."/>
            <person name="Castanera R."/>
            <person name="Culley D."/>
            <person name="Daum C."/>
            <person name="Ezra D."/>
            <person name="Gonzalez J."/>
            <person name="Henrissat B."/>
            <person name="Kuo A."/>
            <person name="Liang C."/>
            <person name="Lipzen A."/>
            <person name="Lutzoni F."/>
            <person name="Magnuson J."/>
            <person name="Mondo S."/>
            <person name="Nolan M."/>
            <person name="Ohm R."/>
            <person name="Pangilinan J."/>
            <person name="Park H.-J."/>
            <person name="Ramirez L."/>
            <person name="Alfaro M."/>
            <person name="Sun H."/>
            <person name="Tritt A."/>
            <person name="Yoshinaga Y."/>
            <person name="Zwiers L.-H."/>
            <person name="Turgeon B."/>
            <person name="Goodwin S."/>
            <person name="Spatafora J."/>
            <person name="Crous P."/>
            <person name="Grigoriev I."/>
        </authorList>
    </citation>
    <scope>NUCLEOTIDE SEQUENCE</scope>
    <source>
        <strain evidence="1">CBS 130266</strain>
    </source>
</reference>
<comment type="caution">
    <text evidence="1">The sequence shown here is derived from an EMBL/GenBank/DDBJ whole genome shotgun (WGS) entry which is preliminary data.</text>
</comment>
<dbReference type="Proteomes" id="UP000800235">
    <property type="component" value="Unassembled WGS sequence"/>
</dbReference>
<proteinExistence type="predicted"/>
<gene>
    <name evidence="1" type="ORF">EJ08DRAFT_647628</name>
</gene>
<sequence>MPAYLLRFTSPLGILPVLYTTILEASLDNIGEFDSARIIHTRLDSNTYFPTFREISCLDIERVLRNSGFGDITLYRLQNKVNLCFNIVSEQLLELVLQLSYPVGGFVI</sequence>
<dbReference type="EMBL" id="MU007023">
    <property type="protein sequence ID" value="KAF2432861.1"/>
    <property type="molecule type" value="Genomic_DNA"/>
</dbReference>
<evidence type="ECO:0000313" key="1">
    <source>
        <dbReference type="EMBL" id="KAF2432861.1"/>
    </source>
</evidence>